<feature type="coiled-coil region" evidence="1">
    <location>
        <begin position="378"/>
        <end position="482"/>
    </location>
</feature>
<dbReference type="RefSeq" id="WP_130534973.1">
    <property type="nucleotide sequence ID" value="NZ_SHMG01000007.1"/>
</dbReference>
<dbReference type="OrthoDB" id="8107482at2"/>
<dbReference type="AlphaFoldDB" id="A0A4Q8M385"/>
<evidence type="ECO:0000256" key="1">
    <source>
        <dbReference type="SAM" id="Coils"/>
    </source>
</evidence>
<feature type="coiled-coil region" evidence="1">
    <location>
        <begin position="232"/>
        <end position="285"/>
    </location>
</feature>
<dbReference type="InterPro" id="IPR027417">
    <property type="entry name" value="P-loop_NTPase"/>
</dbReference>
<name>A0A4Q8M385_9GAMM</name>
<gene>
    <name evidence="2" type="ORF">EA655_13120</name>
</gene>
<evidence type="ECO:0000313" key="3">
    <source>
        <dbReference type="Proteomes" id="UP000294164"/>
    </source>
</evidence>
<organism evidence="2 3">
    <name type="scientific">Pseudoxanthomonas winnipegensis</name>
    <dbReference type="NCBI Taxonomy" id="2480810"/>
    <lineage>
        <taxon>Bacteria</taxon>
        <taxon>Pseudomonadati</taxon>
        <taxon>Pseudomonadota</taxon>
        <taxon>Gammaproteobacteria</taxon>
        <taxon>Lysobacterales</taxon>
        <taxon>Lysobacteraceae</taxon>
        <taxon>Pseudoxanthomonas</taxon>
    </lineage>
</organism>
<dbReference type="SUPFAM" id="SSF52540">
    <property type="entry name" value="P-loop containing nucleoside triphosphate hydrolases"/>
    <property type="match status" value="1"/>
</dbReference>
<comment type="caution">
    <text evidence="2">The sequence shown here is derived from an EMBL/GenBank/DDBJ whole genome shotgun (WGS) entry which is preliminary data.</text>
</comment>
<proteinExistence type="predicted"/>
<keyword evidence="1" id="KW-0175">Coiled coil</keyword>
<dbReference type="Gene3D" id="3.40.50.300">
    <property type="entry name" value="P-loop containing nucleotide triphosphate hydrolases"/>
    <property type="match status" value="1"/>
</dbReference>
<evidence type="ECO:0000313" key="2">
    <source>
        <dbReference type="EMBL" id="TAA40927.1"/>
    </source>
</evidence>
<protein>
    <submittedName>
        <fullName evidence="2">AAA family ATPase</fullName>
    </submittedName>
</protein>
<sequence length="638" mass="72012">MTLLEPTLQVRQLHVYKGSDLAFDCVFHQGVNAVRGRNSSGKTTIMDLLAYSLGAESIRWKPEALLCSHTVAEVQLNDGVATLRREISSENQRPMEIFWGSLEDAIAAPIQSWQRYPFKRSANLISFSQALLSAMRMPQAQGDGASNLTMHQILRVLYADQPSVHSPIFRIDRWDSALTREMIGGYLAGVYDDELYSSQLRVREIDAELSQLVSELKGIFNILGHTGNTPDLILTNNRIETLEESRRSLTERLTELKSGILPKEKKNQLSKLEKLRRELSAARSAKETTLSSIESLELEISDSKSFISEIRKRISDLADSKAARSELTNLSFEFCPCCLAETTATLATSCHLCKAPLVSDEGRESQLLRMRNELDLQLKESTVLIEKRENELSNLRAKLSMLSSEVKRTEVRYYAEAQSAPSPIESEIEELARSLGAIDEEIRQADRLQSLSAAVADLQKRRDDLSTEKERLNDLIEVLEAKQGKRKSEVSLAIEKAMVRILRQDFPLQPEFVNAESVEVDFVENYVYVNGSRNFSESSAVILRHVFHLALLTASTQLSYMRVPRFIMLDGIDDGGMEKERSHNLQRIIVDECESYEVDYQVIYATSEINPDYEDSALVVGRFFTPEARSLNIKSLSP</sequence>
<dbReference type="Proteomes" id="UP000294164">
    <property type="component" value="Unassembled WGS sequence"/>
</dbReference>
<accession>A0A4Q8M385</accession>
<dbReference type="EMBL" id="SHMG01000007">
    <property type="protein sequence ID" value="TAA40927.1"/>
    <property type="molecule type" value="Genomic_DNA"/>
</dbReference>
<reference evidence="2 3" key="1">
    <citation type="submission" date="2019-02" db="EMBL/GenBank/DDBJ databases">
        <title>WGS of Pseudoxanthomonas species novum from clinical isolates.</title>
        <authorList>
            <person name="Bernier A.-M."/>
            <person name="Bernard K."/>
            <person name="Vachon A."/>
        </authorList>
    </citation>
    <scope>NUCLEOTIDE SEQUENCE [LARGE SCALE GENOMIC DNA]</scope>
    <source>
        <strain evidence="2 3">NML130969</strain>
    </source>
</reference>